<evidence type="ECO:0000313" key="2">
    <source>
        <dbReference type="EMBL" id="EKD44300.1"/>
    </source>
</evidence>
<reference evidence="2" key="1">
    <citation type="journal article" date="2012" name="Science">
        <title>Fermentation, hydrogen, and sulfur metabolism in multiple uncultivated bacterial phyla.</title>
        <authorList>
            <person name="Wrighton K.C."/>
            <person name="Thomas B.C."/>
            <person name="Sharon I."/>
            <person name="Miller C.S."/>
            <person name="Castelle C.J."/>
            <person name="VerBerkmoes N.C."/>
            <person name="Wilkins M.J."/>
            <person name="Hettich R.L."/>
            <person name="Lipton M.S."/>
            <person name="Williams K.H."/>
            <person name="Long P.E."/>
            <person name="Banfield J.F."/>
        </authorList>
    </citation>
    <scope>NUCLEOTIDE SEQUENCE [LARGE SCALE GENOMIC DNA]</scope>
</reference>
<keyword evidence="1" id="KW-0472">Membrane</keyword>
<gene>
    <name evidence="2" type="ORF">ACD_71C00181G0003</name>
</gene>
<feature type="transmembrane region" description="Helical" evidence="1">
    <location>
        <begin position="12"/>
        <end position="33"/>
    </location>
</feature>
<keyword evidence="1" id="KW-1133">Transmembrane helix</keyword>
<sequence length="153" mass="16740">MKQFISWIGRRIINGIVTGIFLVATVLSVVYALSFPDTWPGWVDAGGKFVNIFNTILKSWDYKNPGDGMVKNADKVDGLHANEIGGFTTCTIRHNSWNNGADVYCLNWEIRTGCGEMTSAGQWAVGSYPISNNGCHVFAGGTSYLDVYAICCK</sequence>
<protein>
    <submittedName>
        <fullName evidence="2">Uncharacterized protein</fullName>
    </submittedName>
</protein>
<dbReference type="EMBL" id="AMFJ01028912">
    <property type="protein sequence ID" value="EKD44300.1"/>
    <property type="molecule type" value="Genomic_DNA"/>
</dbReference>
<keyword evidence="1" id="KW-0812">Transmembrane</keyword>
<organism evidence="2">
    <name type="scientific">uncultured bacterium</name>
    <name type="common">gcode 4</name>
    <dbReference type="NCBI Taxonomy" id="1234023"/>
    <lineage>
        <taxon>Bacteria</taxon>
        <taxon>environmental samples</taxon>
    </lineage>
</organism>
<proteinExistence type="predicted"/>
<dbReference type="AlphaFoldDB" id="K1YMV8"/>
<comment type="caution">
    <text evidence="2">The sequence shown here is derived from an EMBL/GenBank/DDBJ whole genome shotgun (WGS) entry which is preliminary data.</text>
</comment>
<name>K1YMV8_9BACT</name>
<evidence type="ECO:0000256" key="1">
    <source>
        <dbReference type="SAM" id="Phobius"/>
    </source>
</evidence>
<accession>K1YMV8</accession>